<accession>A0A5P1F499</accession>
<sequence>MQEHNMYYSFEWKCNIVGLPPSSSKTPISLIRTSSEAQKAWWKEILLSKILLLILPILKFSRSLWKSPSRGVPIKITRVSWTLLSAAIPELVDNPKVAPFSSKAPPPAVISSSSDSLEGASSSAPLQAFEHVKKSSKKKSSKRMLAHLPHRKHLTIMKRSFSPGSKGKSPSSFSSLPISSNSLDKLHDIVINCGIQDPINLEGLSDIQAMEKEGSTPSP</sequence>
<protein>
    <submittedName>
        <fullName evidence="2">Uncharacterized protein</fullName>
    </submittedName>
</protein>
<name>A0A5P1F499_ASPOF</name>
<gene>
    <name evidence="2" type="ORF">A4U43_C04F25310</name>
</gene>
<dbReference type="EMBL" id="CM007384">
    <property type="protein sequence ID" value="ONK72954.1"/>
    <property type="molecule type" value="Genomic_DNA"/>
</dbReference>
<feature type="region of interest" description="Disordered" evidence="1">
    <location>
        <begin position="157"/>
        <end position="176"/>
    </location>
</feature>
<evidence type="ECO:0000313" key="2">
    <source>
        <dbReference type="EMBL" id="ONK72954.1"/>
    </source>
</evidence>
<dbReference type="AlphaFoldDB" id="A0A5P1F499"/>
<dbReference type="Proteomes" id="UP000243459">
    <property type="component" value="Chromosome 4"/>
</dbReference>
<reference evidence="3" key="1">
    <citation type="journal article" date="2017" name="Nat. Commun.">
        <title>The asparagus genome sheds light on the origin and evolution of a young Y chromosome.</title>
        <authorList>
            <person name="Harkess A."/>
            <person name="Zhou J."/>
            <person name="Xu C."/>
            <person name="Bowers J.E."/>
            <person name="Van der Hulst R."/>
            <person name="Ayyampalayam S."/>
            <person name="Mercati F."/>
            <person name="Riccardi P."/>
            <person name="McKain M.R."/>
            <person name="Kakrana A."/>
            <person name="Tang H."/>
            <person name="Ray J."/>
            <person name="Groenendijk J."/>
            <person name="Arikit S."/>
            <person name="Mathioni S.M."/>
            <person name="Nakano M."/>
            <person name="Shan H."/>
            <person name="Telgmann-Rauber A."/>
            <person name="Kanno A."/>
            <person name="Yue Z."/>
            <person name="Chen H."/>
            <person name="Li W."/>
            <person name="Chen Y."/>
            <person name="Xu X."/>
            <person name="Zhang Y."/>
            <person name="Luo S."/>
            <person name="Chen H."/>
            <person name="Gao J."/>
            <person name="Mao Z."/>
            <person name="Pires J.C."/>
            <person name="Luo M."/>
            <person name="Kudrna D."/>
            <person name="Wing R.A."/>
            <person name="Meyers B.C."/>
            <person name="Yi K."/>
            <person name="Kong H."/>
            <person name="Lavrijsen P."/>
            <person name="Sunseri F."/>
            <person name="Falavigna A."/>
            <person name="Ye Y."/>
            <person name="Leebens-Mack J.H."/>
            <person name="Chen G."/>
        </authorList>
    </citation>
    <scope>NUCLEOTIDE SEQUENCE [LARGE SCALE GENOMIC DNA]</scope>
    <source>
        <strain evidence="3">cv. DH0086</strain>
    </source>
</reference>
<keyword evidence="3" id="KW-1185">Reference proteome</keyword>
<proteinExistence type="predicted"/>
<dbReference type="Gramene" id="ONK72954">
    <property type="protein sequence ID" value="ONK72954"/>
    <property type="gene ID" value="A4U43_C04F25310"/>
</dbReference>
<evidence type="ECO:0000256" key="1">
    <source>
        <dbReference type="SAM" id="MobiDB-lite"/>
    </source>
</evidence>
<feature type="compositionally biased region" description="Low complexity" evidence="1">
    <location>
        <begin position="160"/>
        <end position="176"/>
    </location>
</feature>
<evidence type="ECO:0000313" key="3">
    <source>
        <dbReference type="Proteomes" id="UP000243459"/>
    </source>
</evidence>
<organism evidence="2 3">
    <name type="scientific">Asparagus officinalis</name>
    <name type="common">Garden asparagus</name>
    <dbReference type="NCBI Taxonomy" id="4686"/>
    <lineage>
        <taxon>Eukaryota</taxon>
        <taxon>Viridiplantae</taxon>
        <taxon>Streptophyta</taxon>
        <taxon>Embryophyta</taxon>
        <taxon>Tracheophyta</taxon>
        <taxon>Spermatophyta</taxon>
        <taxon>Magnoliopsida</taxon>
        <taxon>Liliopsida</taxon>
        <taxon>Asparagales</taxon>
        <taxon>Asparagaceae</taxon>
        <taxon>Asparagoideae</taxon>
        <taxon>Asparagus</taxon>
    </lineage>
</organism>